<evidence type="ECO:0000256" key="2">
    <source>
        <dbReference type="ARBA" id="ARBA00022676"/>
    </source>
</evidence>
<dbReference type="InterPro" id="IPR050321">
    <property type="entry name" value="Glycosyltr_2/OpgH_subfam"/>
</dbReference>
<evidence type="ECO:0000256" key="8">
    <source>
        <dbReference type="SAM" id="Phobius"/>
    </source>
</evidence>
<accession>A0ABS7H8I9</accession>
<dbReference type="Proteomes" id="UP000757604">
    <property type="component" value="Unassembled WGS sequence"/>
</dbReference>
<dbReference type="InterPro" id="IPR029044">
    <property type="entry name" value="Nucleotide-diphossugar_trans"/>
</dbReference>
<feature type="transmembrane region" description="Helical" evidence="8">
    <location>
        <begin position="203"/>
        <end position="227"/>
    </location>
</feature>
<evidence type="ECO:0000259" key="9">
    <source>
        <dbReference type="Pfam" id="PF13632"/>
    </source>
</evidence>
<keyword evidence="3" id="KW-0808">Transferase</keyword>
<feature type="domain" description="Glycosyltransferase 2-like" evidence="9">
    <location>
        <begin position="357"/>
        <end position="553"/>
    </location>
</feature>
<comment type="subcellular location">
    <subcellularLocation>
        <location evidence="1">Membrane</location>
        <topology evidence="1">Multi-pass membrane protein</topology>
    </subcellularLocation>
</comment>
<feature type="region of interest" description="Disordered" evidence="7">
    <location>
        <begin position="1"/>
        <end position="24"/>
    </location>
</feature>
<dbReference type="EMBL" id="JAEUAO010000002">
    <property type="protein sequence ID" value="MBW9063548.1"/>
    <property type="molecule type" value="Genomic_DNA"/>
</dbReference>
<keyword evidence="4 8" id="KW-0812">Transmembrane</keyword>
<evidence type="ECO:0000313" key="11">
    <source>
        <dbReference type="Proteomes" id="UP000757604"/>
    </source>
</evidence>
<keyword evidence="11" id="KW-1185">Reference proteome</keyword>
<proteinExistence type="predicted"/>
<dbReference type="Gene3D" id="3.90.550.10">
    <property type="entry name" value="Spore Coat Polysaccharide Biosynthesis Protein SpsA, Chain A"/>
    <property type="match status" value="1"/>
</dbReference>
<feature type="transmembrane region" description="Helical" evidence="8">
    <location>
        <begin position="522"/>
        <end position="551"/>
    </location>
</feature>
<keyword evidence="5 8" id="KW-1133">Transmembrane helix</keyword>
<protein>
    <submittedName>
        <fullName evidence="10">Glycosyltransferase</fullName>
    </submittedName>
</protein>
<evidence type="ECO:0000256" key="1">
    <source>
        <dbReference type="ARBA" id="ARBA00004141"/>
    </source>
</evidence>
<dbReference type="SUPFAM" id="SSF53448">
    <property type="entry name" value="Nucleotide-diphospho-sugar transferases"/>
    <property type="match status" value="1"/>
</dbReference>
<dbReference type="PANTHER" id="PTHR43867:SF2">
    <property type="entry name" value="CELLULOSE SYNTHASE CATALYTIC SUBUNIT A [UDP-FORMING]"/>
    <property type="match status" value="1"/>
</dbReference>
<feature type="transmembrane region" description="Helical" evidence="8">
    <location>
        <begin position="563"/>
        <end position="583"/>
    </location>
</feature>
<evidence type="ECO:0000256" key="5">
    <source>
        <dbReference type="ARBA" id="ARBA00022989"/>
    </source>
</evidence>
<gene>
    <name evidence="10" type="ORF">JNB71_09480</name>
</gene>
<name>A0ABS7H8I9_9HYPH</name>
<dbReference type="InterPro" id="IPR001173">
    <property type="entry name" value="Glyco_trans_2-like"/>
</dbReference>
<evidence type="ECO:0000256" key="7">
    <source>
        <dbReference type="SAM" id="MobiDB-lite"/>
    </source>
</evidence>
<evidence type="ECO:0000256" key="6">
    <source>
        <dbReference type="ARBA" id="ARBA00023136"/>
    </source>
</evidence>
<sequence length="642" mass="71724">MRLEDYPDNSGMATANQAPGRRTPSAATAQLFSLALKREGRLLLQMGIGKPLIAQAMLLAEEHGTTVEEELLASGDINEAIYFAALAERLGLDFMPDIDPNRVQDIAGIDTQIIRPEMLRIHHASRPPITVIVPSLSRLDEMAALLERTPPLRQSIAVSTPSAVRNAAWQAGRRRRVTATTQALFETTPLHSARITFWGKQGFYAGVMLGALVAAAITLPIVSLLMLHIVLTLFYLANFLVRFYALGCAFLQQRSGRRPPMEDETVGPLPVYSVLVALYKEESVAAQLIAALDRLDWPRSRLDIKLICEEDDVETIAALRALPLAPEYEIVLVPVHLPRTKPKALSYALPGVRGAFVTVYDAEDRPHPGQLREAHAAFMAAPERVICLQAPLIVTNARQSWLSALFAVEYAGLFRGLLPMLSLTGLPLPLGGTSNHFRTAELRHIGGWDPYNMTEDADLGMRLHRLGYRSRVILRPTFEEAPVTLPIWLGQRTRWFKGWLQTWLVLMRKPAQLARETGWPSFAVFQVLIAGMLLSSLCHPIVIGFLVYLTWMMLQDSTHVDSWLAFWLFACDIINIFGSYAVFIALGRNRMGASERRAVGRNWVYVPFYWLIMSLAAWRALLELRTNPFSWNKTPHSPVGEA</sequence>
<comment type="caution">
    <text evidence="10">The sequence shown here is derived from an EMBL/GenBank/DDBJ whole genome shotgun (WGS) entry which is preliminary data.</text>
</comment>
<evidence type="ECO:0000256" key="4">
    <source>
        <dbReference type="ARBA" id="ARBA00022692"/>
    </source>
</evidence>
<dbReference type="Pfam" id="PF13632">
    <property type="entry name" value="Glyco_trans_2_3"/>
    <property type="match status" value="1"/>
</dbReference>
<feature type="transmembrane region" description="Helical" evidence="8">
    <location>
        <begin position="603"/>
        <end position="621"/>
    </location>
</feature>
<organism evidence="10 11">
    <name type="scientific">Rhizobium herbae</name>
    <dbReference type="NCBI Taxonomy" id="508661"/>
    <lineage>
        <taxon>Bacteria</taxon>
        <taxon>Pseudomonadati</taxon>
        <taxon>Pseudomonadota</taxon>
        <taxon>Alphaproteobacteria</taxon>
        <taxon>Hyphomicrobiales</taxon>
        <taxon>Rhizobiaceae</taxon>
        <taxon>Rhizobium/Agrobacterium group</taxon>
        <taxon>Rhizobium</taxon>
    </lineage>
</organism>
<dbReference type="PANTHER" id="PTHR43867">
    <property type="entry name" value="CELLULOSE SYNTHASE CATALYTIC SUBUNIT A [UDP-FORMING]"/>
    <property type="match status" value="1"/>
</dbReference>
<keyword evidence="6 8" id="KW-0472">Membrane</keyword>
<keyword evidence="2" id="KW-0328">Glycosyltransferase</keyword>
<evidence type="ECO:0000313" key="10">
    <source>
        <dbReference type="EMBL" id="MBW9063548.1"/>
    </source>
</evidence>
<reference evidence="10 11" key="1">
    <citation type="journal article" date="2021" name="MBio">
        <title>Poor Competitiveness of Bradyrhizobium in Pigeon Pea Root Colonization in Indian Soils.</title>
        <authorList>
            <person name="Chalasani D."/>
            <person name="Basu A."/>
            <person name="Pullabhotla S.V.S.R.N."/>
            <person name="Jorrin B."/>
            <person name="Neal A.L."/>
            <person name="Poole P.S."/>
            <person name="Podile A.R."/>
            <person name="Tkacz A."/>
        </authorList>
    </citation>
    <scope>NUCLEOTIDE SEQUENCE [LARGE SCALE GENOMIC DNA]</scope>
    <source>
        <strain evidence="10 11">HU44</strain>
    </source>
</reference>
<feature type="transmembrane region" description="Helical" evidence="8">
    <location>
        <begin position="233"/>
        <end position="251"/>
    </location>
</feature>
<evidence type="ECO:0000256" key="3">
    <source>
        <dbReference type="ARBA" id="ARBA00022679"/>
    </source>
</evidence>